<dbReference type="Pfam" id="PF06080">
    <property type="entry name" value="DUF938"/>
    <property type="match status" value="1"/>
</dbReference>
<sequence>MFPLDRRQFSPSAARNRDPILAVLQRALPTTGLVLELGSGTGEHTVHFARHLPALRWQPSEADPAALASITDWVAHAALPNVLPPLCFDLAATPWPVAAADAVVAINVLHYSPWPTTPALFAGAAEVLPAGGVVVCYGPYRRGGAHTAPSNADFDEWLCSIDARFAVRDLEAVEGEALRCGFVLEEVVDMPANNLSLVFRRGGGREAGA</sequence>
<evidence type="ECO:0000313" key="1">
    <source>
        <dbReference type="EMBL" id="ENO97000.1"/>
    </source>
</evidence>
<dbReference type="RefSeq" id="WP_004363092.1">
    <property type="nucleotide sequence ID" value="NZ_AMXF01000069.1"/>
</dbReference>
<organism evidence="1 2">
    <name type="scientific">Thauera phenylacetica B4P</name>
    <dbReference type="NCBI Taxonomy" id="1234382"/>
    <lineage>
        <taxon>Bacteria</taxon>
        <taxon>Pseudomonadati</taxon>
        <taxon>Pseudomonadota</taxon>
        <taxon>Betaproteobacteria</taxon>
        <taxon>Rhodocyclales</taxon>
        <taxon>Zoogloeaceae</taxon>
        <taxon>Thauera</taxon>
    </lineage>
</organism>
<proteinExistence type="predicted"/>
<evidence type="ECO:0000313" key="2">
    <source>
        <dbReference type="Proteomes" id="UP000013047"/>
    </source>
</evidence>
<reference evidence="1 2" key="1">
    <citation type="submission" date="2012-09" db="EMBL/GenBank/DDBJ databases">
        <title>Draft Genome Sequences of 6 Strains from Genus Thauera.</title>
        <authorList>
            <person name="Liu B."/>
            <person name="Shapleigh J.P."/>
            <person name="Frostegard A.H."/>
        </authorList>
    </citation>
    <scope>NUCLEOTIDE SEQUENCE [LARGE SCALE GENOMIC DNA]</scope>
    <source>
        <strain evidence="1 2">B4P</strain>
    </source>
</reference>
<dbReference type="SUPFAM" id="SSF53335">
    <property type="entry name" value="S-adenosyl-L-methionine-dependent methyltransferases"/>
    <property type="match status" value="1"/>
</dbReference>
<dbReference type="Proteomes" id="UP000013047">
    <property type="component" value="Unassembled WGS sequence"/>
</dbReference>
<name>N6YZI9_9RHOO</name>
<accession>N6YZI9</accession>
<keyword evidence="2" id="KW-1185">Reference proteome</keyword>
<dbReference type="PANTHER" id="PTHR20974:SF0">
    <property type="entry name" value="UPF0585 PROTEIN CG18661"/>
    <property type="match status" value="1"/>
</dbReference>
<comment type="caution">
    <text evidence="1">The sequence shown here is derived from an EMBL/GenBank/DDBJ whole genome shotgun (WGS) entry which is preliminary data.</text>
</comment>
<dbReference type="InterPro" id="IPR029063">
    <property type="entry name" value="SAM-dependent_MTases_sf"/>
</dbReference>
<evidence type="ECO:0008006" key="3">
    <source>
        <dbReference type="Google" id="ProtNLM"/>
    </source>
</evidence>
<dbReference type="InterPro" id="IPR010342">
    <property type="entry name" value="DUF938"/>
</dbReference>
<dbReference type="EMBL" id="AMXF01000069">
    <property type="protein sequence ID" value="ENO97000.1"/>
    <property type="molecule type" value="Genomic_DNA"/>
</dbReference>
<protein>
    <recommendedName>
        <fullName evidence="3">SAM-dependent methyltransferase</fullName>
    </recommendedName>
</protein>
<dbReference type="PANTHER" id="PTHR20974">
    <property type="entry name" value="UPF0585 PROTEIN CG18661"/>
    <property type="match status" value="1"/>
</dbReference>
<dbReference type="AlphaFoldDB" id="N6YZI9"/>
<dbReference type="Gene3D" id="3.40.50.150">
    <property type="entry name" value="Vaccinia Virus protein VP39"/>
    <property type="match status" value="1"/>
</dbReference>
<dbReference type="OrthoDB" id="9342562at2"/>
<gene>
    <name evidence="1" type="ORF">C667_11026</name>
</gene>